<dbReference type="SMART" id="SM00388">
    <property type="entry name" value="HisKA"/>
    <property type="match status" value="1"/>
</dbReference>
<gene>
    <name evidence="9" type="ORF">SAMN05660909_02884</name>
</gene>
<dbReference type="InterPro" id="IPR003594">
    <property type="entry name" value="HATPase_dom"/>
</dbReference>
<dbReference type="SUPFAM" id="SSF55785">
    <property type="entry name" value="PYP-like sensor domain (PAS domain)"/>
    <property type="match status" value="3"/>
</dbReference>
<evidence type="ECO:0000256" key="5">
    <source>
        <dbReference type="ARBA" id="ARBA00022777"/>
    </source>
</evidence>
<dbReference type="InterPro" id="IPR003661">
    <property type="entry name" value="HisK_dim/P_dom"/>
</dbReference>
<dbReference type="Proteomes" id="UP000199656">
    <property type="component" value="Unassembled WGS sequence"/>
</dbReference>
<dbReference type="PRINTS" id="PR00344">
    <property type="entry name" value="BCTRLSENSOR"/>
</dbReference>
<dbReference type="EMBL" id="FNRL01000012">
    <property type="protein sequence ID" value="SEA66271.1"/>
    <property type="molecule type" value="Genomic_DNA"/>
</dbReference>
<reference evidence="10" key="1">
    <citation type="submission" date="2016-10" db="EMBL/GenBank/DDBJ databases">
        <authorList>
            <person name="Varghese N."/>
            <person name="Submissions S."/>
        </authorList>
    </citation>
    <scope>NUCLEOTIDE SEQUENCE [LARGE SCALE GENOMIC DNA]</scope>
    <source>
        <strain evidence="10">DSM 23920</strain>
    </source>
</reference>
<dbReference type="SMART" id="SM00387">
    <property type="entry name" value="HATPase_c"/>
    <property type="match status" value="2"/>
</dbReference>
<dbReference type="InterPro" id="IPR013656">
    <property type="entry name" value="PAS_4"/>
</dbReference>
<evidence type="ECO:0000313" key="10">
    <source>
        <dbReference type="Proteomes" id="UP000199656"/>
    </source>
</evidence>
<feature type="domain" description="Histidine kinase" evidence="6">
    <location>
        <begin position="651"/>
        <end position="878"/>
    </location>
</feature>
<feature type="domain" description="PAC" evidence="8">
    <location>
        <begin position="556"/>
        <end position="608"/>
    </location>
</feature>
<dbReference type="InterPro" id="IPR052162">
    <property type="entry name" value="Sensor_kinase/Photoreceptor"/>
</dbReference>
<dbReference type="InterPro" id="IPR004358">
    <property type="entry name" value="Sig_transdc_His_kin-like_C"/>
</dbReference>
<dbReference type="Pfam" id="PF00989">
    <property type="entry name" value="PAS"/>
    <property type="match status" value="1"/>
</dbReference>
<organism evidence="9 10">
    <name type="scientific">Chitinophaga terrae</name>
    <name type="common">ex Kim and Jung 2007</name>
    <dbReference type="NCBI Taxonomy" id="408074"/>
    <lineage>
        <taxon>Bacteria</taxon>
        <taxon>Pseudomonadati</taxon>
        <taxon>Bacteroidota</taxon>
        <taxon>Chitinophagia</taxon>
        <taxon>Chitinophagales</taxon>
        <taxon>Chitinophagaceae</taxon>
        <taxon>Chitinophaga</taxon>
    </lineage>
</organism>
<dbReference type="CDD" id="cd00130">
    <property type="entry name" value="PAS"/>
    <property type="match status" value="1"/>
</dbReference>
<dbReference type="STRING" id="408074.SAMN05660909_02884"/>
<dbReference type="PROSITE" id="PS50109">
    <property type="entry name" value="HIS_KIN"/>
    <property type="match status" value="2"/>
</dbReference>
<dbReference type="PROSITE" id="PS50112">
    <property type="entry name" value="PAS"/>
    <property type="match status" value="2"/>
</dbReference>
<dbReference type="PROSITE" id="PS50113">
    <property type="entry name" value="PAC"/>
    <property type="match status" value="2"/>
</dbReference>
<keyword evidence="4" id="KW-0808">Transferase</keyword>
<dbReference type="InterPro" id="IPR036890">
    <property type="entry name" value="HATPase_C_sf"/>
</dbReference>
<dbReference type="AlphaFoldDB" id="A0A1H4D121"/>
<feature type="domain" description="PAS" evidence="7">
    <location>
        <begin position="355"/>
        <end position="400"/>
    </location>
</feature>
<dbReference type="InterPro" id="IPR001610">
    <property type="entry name" value="PAC"/>
</dbReference>
<keyword evidence="3" id="KW-0597">Phosphoprotein</keyword>
<feature type="domain" description="PAS" evidence="7">
    <location>
        <begin position="483"/>
        <end position="553"/>
    </location>
</feature>
<dbReference type="RefSeq" id="WP_089762633.1">
    <property type="nucleotide sequence ID" value="NZ_BKAT01000018.1"/>
</dbReference>
<dbReference type="SMART" id="SM00091">
    <property type="entry name" value="PAS"/>
    <property type="match status" value="3"/>
</dbReference>
<accession>A0A1H4D121</accession>
<dbReference type="Pfam" id="PF00512">
    <property type="entry name" value="HisKA"/>
    <property type="match status" value="1"/>
</dbReference>
<keyword evidence="10" id="KW-1185">Reference proteome</keyword>
<dbReference type="GO" id="GO:0000155">
    <property type="term" value="F:phosphorelay sensor kinase activity"/>
    <property type="evidence" value="ECO:0007669"/>
    <property type="project" value="InterPro"/>
</dbReference>
<proteinExistence type="predicted"/>
<protein>
    <recommendedName>
        <fullName evidence="2">histidine kinase</fullName>
        <ecNumber evidence="2">2.7.13.3</ecNumber>
    </recommendedName>
</protein>
<dbReference type="InterPro" id="IPR036097">
    <property type="entry name" value="HisK_dim/P_sf"/>
</dbReference>
<feature type="domain" description="PAC" evidence="8">
    <location>
        <begin position="433"/>
        <end position="486"/>
    </location>
</feature>
<dbReference type="InterPro" id="IPR005467">
    <property type="entry name" value="His_kinase_dom"/>
</dbReference>
<dbReference type="PANTHER" id="PTHR43304:SF1">
    <property type="entry name" value="PAC DOMAIN-CONTAINING PROTEIN"/>
    <property type="match status" value="1"/>
</dbReference>
<dbReference type="Gene3D" id="3.30.565.10">
    <property type="entry name" value="Histidine kinase-like ATPase, C-terminal domain"/>
    <property type="match status" value="2"/>
</dbReference>
<evidence type="ECO:0000256" key="4">
    <source>
        <dbReference type="ARBA" id="ARBA00022679"/>
    </source>
</evidence>
<keyword evidence="5" id="KW-0418">Kinase</keyword>
<dbReference type="InterPro" id="IPR000014">
    <property type="entry name" value="PAS"/>
</dbReference>
<evidence type="ECO:0000259" key="8">
    <source>
        <dbReference type="PROSITE" id="PS50113"/>
    </source>
</evidence>
<name>A0A1H4D121_9BACT</name>
<dbReference type="InterPro" id="IPR000700">
    <property type="entry name" value="PAS-assoc_C"/>
</dbReference>
<dbReference type="OrthoDB" id="9766459at2"/>
<dbReference type="PANTHER" id="PTHR43304">
    <property type="entry name" value="PHYTOCHROME-LIKE PROTEIN CPH1"/>
    <property type="match status" value="1"/>
</dbReference>
<dbReference type="Gene3D" id="3.30.450.20">
    <property type="entry name" value="PAS domain"/>
    <property type="match status" value="3"/>
</dbReference>
<evidence type="ECO:0000256" key="3">
    <source>
        <dbReference type="ARBA" id="ARBA00022553"/>
    </source>
</evidence>
<dbReference type="NCBIfam" id="TIGR00229">
    <property type="entry name" value="sensory_box"/>
    <property type="match status" value="2"/>
</dbReference>
<dbReference type="InterPro" id="IPR035965">
    <property type="entry name" value="PAS-like_dom_sf"/>
</dbReference>
<dbReference type="Gene3D" id="1.10.287.130">
    <property type="match status" value="1"/>
</dbReference>
<dbReference type="GO" id="GO:0006355">
    <property type="term" value="P:regulation of DNA-templated transcription"/>
    <property type="evidence" value="ECO:0007669"/>
    <property type="project" value="InterPro"/>
</dbReference>
<dbReference type="InterPro" id="IPR013767">
    <property type="entry name" value="PAS_fold"/>
</dbReference>
<dbReference type="Pfam" id="PF02518">
    <property type="entry name" value="HATPase_c"/>
    <property type="match status" value="2"/>
</dbReference>
<dbReference type="EC" id="2.7.13.3" evidence="2"/>
<dbReference type="Pfam" id="PF08448">
    <property type="entry name" value="PAS_4"/>
    <property type="match status" value="1"/>
</dbReference>
<comment type="catalytic activity">
    <reaction evidence="1">
        <text>ATP + protein L-histidine = ADP + protein N-phospho-L-histidine.</text>
        <dbReference type="EC" id="2.7.13.3"/>
    </reaction>
</comment>
<evidence type="ECO:0000259" key="7">
    <source>
        <dbReference type="PROSITE" id="PS50112"/>
    </source>
</evidence>
<dbReference type="SUPFAM" id="SSF47384">
    <property type="entry name" value="Homodimeric domain of signal transducing histidine kinase"/>
    <property type="match status" value="1"/>
</dbReference>
<evidence type="ECO:0000313" key="9">
    <source>
        <dbReference type="EMBL" id="SEA66271.1"/>
    </source>
</evidence>
<evidence type="ECO:0000256" key="1">
    <source>
        <dbReference type="ARBA" id="ARBA00000085"/>
    </source>
</evidence>
<feature type="domain" description="Histidine kinase" evidence="6">
    <location>
        <begin position="178"/>
        <end position="312"/>
    </location>
</feature>
<evidence type="ECO:0000256" key="2">
    <source>
        <dbReference type="ARBA" id="ARBA00012438"/>
    </source>
</evidence>
<evidence type="ECO:0000259" key="6">
    <source>
        <dbReference type="PROSITE" id="PS50109"/>
    </source>
</evidence>
<dbReference type="SMART" id="SM00086">
    <property type="entry name" value="PAC"/>
    <property type="match status" value="2"/>
</dbReference>
<sequence length="878" mass="97825">MINAPFQASVGESSEPVANFLQGGGESGKAIRSIDWNLTSLGPISQWPAGLQTCIRIMFSSPQPIFIWWGEQKISFYNDACIQLLQGKHPTAMGRPASELFRDKWTELEEKINLCMQGGSAPQSDPLFQLIHRDSGYKFFGSPLPGPSVAESGIMCIGAPLEPKELFFDRTDITLFCRQVLEQFDKVVQDAGLTLILSLAPVSAEVYINRPMWEQMMLTLLTNAVRHTQNGAIAVRLSQEKDRICFAVQDSGIGMTGSLIDAIKESFAEPDIHLAKGLQGLNAIVRLHGGEIEINSHPGVGSTFTVCIPVGKHHLPKEQLRIPGSLQAFQLNNEEPMLPSGNLGISVERLRETFGNTHYRQVLDCLPAAVYTCDKEGRILLYNKAAAQLWGRVPNATVDKWCGSWKLYMADGVTPLPLDESPMARAVKEERPVRGDVIVIERPDGTKRSVTPYPDPLFDPNGRIYGAVNMLVDITEQRLAETQGSRLAAIVESSDDAIISKDLNSIITSWNPAAEQLFGYTAAEMIGTSITRIIPEDKLDEEVSILKQIRAGKRVEHFQTKRITKDGRLLDLSLTISPVKDLKGNIVGASKIARDITEQRRLFMALQESEAKYMQLAVHLEGMVELRTRELVEANAFLEKSNQELEQFAYVTSHDLQEPLRKIHTFAGILYNVNKELLSDSSRMYLEKVIQSAKRMSQLINELLDYSRLVHVKEPFVETDLNEILKNVLTDFEVTINQGAVEIAVDHLPTLTVSPLQMNQLLHNLIGNALKFLSPDRQGLVQIYSRFLTQDEVMVLPDLDPLQKYYLISITDNGIGFDQIYAEKIFQIFQRLNDRNAYEGTGIGLALCRKIVLNHKGIIYATSAVNEGASFNVVLPAV</sequence>
<dbReference type="SUPFAM" id="SSF55874">
    <property type="entry name" value="ATPase domain of HSP90 chaperone/DNA topoisomerase II/histidine kinase"/>
    <property type="match status" value="2"/>
</dbReference>
<dbReference type="CDD" id="cd00082">
    <property type="entry name" value="HisKA"/>
    <property type="match status" value="1"/>
</dbReference>